<dbReference type="KEGG" id="ans:ArsFIN_47170"/>
<gene>
    <name evidence="2" type="ORF">ArsFIN_45490</name>
    <name evidence="3" type="ORF">ArsFIN_47170</name>
    <name evidence="4" type="ORF">QE258_24180</name>
</gene>
<geneLocation type="plasmid" evidence="5">
    <name>parsfin3</name>
</geneLocation>
<dbReference type="Pfam" id="PF05732">
    <property type="entry name" value="RepL"/>
    <property type="match status" value="1"/>
</dbReference>
<dbReference type="KEGG" id="ans:ArsFIN_45490"/>
<dbReference type="InterPro" id="IPR008813">
    <property type="entry name" value="Plasmid_replication_RepL"/>
</dbReference>
<dbReference type="Proteomes" id="UP000295134">
    <property type="component" value="Plasmid pArsFIN3"/>
</dbReference>
<evidence type="ECO:0000313" key="5">
    <source>
        <dbReference type="Proteomes" id="UP000295134"/>
    </source>
</evidence>
<dbReference type="Proteomes" id="UP001177592">
    <property type="component" value="Plasmid paNv_CAN4"/>
</dbReference>
<evidence type="ECO:0000313" key="2">
    <source>
        <dbReference type="EMBL" id="QBY45938.1"/>
    </source>
</evidence>
<protein>
    <submittedName>
        <fullName evidence="4">Replication/maintenance protein RepL</fullName>
    </submittedName>
</protein>
<proteinExistence type="predicted"/>
<sequence length="134" mass="15551">MASTYIDHITGEILTEPEFVKVYIRDLCRVKGINATQYKIFNFMLLNMNYENVVAYGSKTKAAFLKANNLKLQTFNNNINFLISAGLIERISRGEFRVNKKYAVKVDWTRVQSIEWTSVYSRNGILDKVKINQE</sequence>
<dbReference type="GeneID" id="39752131"/>
<dbReference type="AlphaFoldDB" id="A0A4P7L0X7"/>
<evidence type="ECO:0000313" key="4">
    <source>
        <dbReference type="EMBL" id="WGM08508.1"/>
    </source>
</evidence>
<name>A0A4P7L0X7_9GAMM</name>
<keyword evidence="6" id="KW-1185">Reference proteome</keyword>
<feature type="domain" description="Plasmid replication protein RepL" evidence="1">
    <location>
        <begin position="15"/>
        <end position="105"/>
    </location>
</feature>
<accession>A0A4P7L0X7</accession>
<keyword evidence="3" id="KW-0614">Plasmid</keyword>
<dbReference type="EMBL" id="CP038615">
    <property type="protein sequence ID" value="QBY45938.1"/>
    <property type="molecule type" value="Genomic_DNA"/>
</dbReference>
<dbReference type="RefSeq" id="WP_026824196.1">
    <property type="nucleotide sequence ID" value="NZ_CP038615.1"/>
</dbReference>
<geneLocation type="plasmid" evidence="4 6">
    <name>paNv_CAN4</name>
</geneLocation>
<organism evidence="3 5">
    <name type="scientific">Arsenophonus nasoniae</name>
    <name type="common">son-killer infecting Nasonia vitripennis</name>
    <dbReference type="NCBI Taxonomy" id="638"/>
    <lineage>
        <taxon>Bacteria</taxon>
        <taxon>Pseudomonadati</taxon>
        <taxon>Pseudomonadota</taxon>
        <taxon>Gammaproteobacteria</taxon>
        <taxon>Enterobacterales</taxon>
        <taxon>Morganellaceae</taxon>
        <taxon>Arsenophonus</taxon>
    </lineage>
</organism>
<evidence type="ECO:0000259" key="1">
    <source>
        <dbReference type="Pfam" id="PF05732"/>
    </source>
</evidence>
<geneLocation type="plasmid" evidence="5">
    <name>parsfin4</name>
</geneLocation>
<geneLocation type="plasmid" evidence="2">
    <name>pArsFIN3</name>
</geneLocation>
<evidence type="ECO:0000313" key="3">
    <source>
        <dbReference type="EMBL" id="QBY46106.1"/>
    </source>
</evidence>
<dbReference type="EMBL" id="CP123527">
    <property type="protein sequence ID" value="WGM08508.1"/>
    <property type="molecule type" value="Genomic_DNA"/>
</dbReference>
<dbReference type="GO" id="GO:0006276">
    <property type="term" value="P:plasmid maintenance"/>
    <property type="evidence" value="ECO:0007669"/>
    <property type="project" value="InterPro"/>
</dbReference>
<dbReference type="GO" id="GO:0006260">
    <property type="term" value="P:DNA replication"/>
    <property type="evidence" value="ECO:0007669"/>
    <property type="project" value="InterPro"/>
</dbReference>
<dbReference type="Proteomes" id="UP000295134">
    <property type="component" value="Plasmid pArsFIN4"/>
</dbReference>
<reference evidence="3 5" key="1">
    <citation type="submission" date="2019-03" db="EMBL/GenBank/DDBJ databases">
        <title>Long-read sequencing reveals hyperdense prophage content in a complex bacterial symbiont genome.</title>
        <authorList>
            <person name="Frost C.L."/>
            <person name="Siozios S."/>
            <person name="Nadal-Jimenez P."/>
            <person name="Brockhurst M.A."/>
            <person name="King K.C."/>
            <person name="Darby A.C."/>
            <person name="Hurst G.D.D."/>
        </authorList>
    </citation>
    <scope>NUCLEOTIDE SEQUENCE [LARGE SCALE GENOMIC DNA]</scope>
    <source>
        <strain evidence="3 5">FIN</strain>
        <plasmid evidence="5">parsfin3</plasmid>
        <plasmid evidence="2">pArsFIN3</plasmid>
        <plasmid evidence="5">parsfin4</plasmid>
        <plasmid evidence="3">pArsFIN4</plasmid>
    </source>
</reference>
<geneLocation type="plasmid" evidence="3">
    <name>pArsFIN4</name>
</geneLocation>
<reference evidence="4" key="2">
    <citation type="submission" date="2023-04" db="EMBL/GenBank/DDBJ databases">
        <title>Genome dynamics across the evolutionary transition to endosymbiosis.</title>
        <authorList>
            <person name="Siozios S."/>
            <person name="Nadal-Jimenez P."/>
            <person name="Azagi T."/>
            <person name="Sprong H."/>
            <person name="Frost C.L."/>
            <person name="Parratt S.R."/>
            <person name="Taylor G."/>
            <person name="Brettell L."/>
            <person name="Lew K.C."/>
            <person name="Croft L."/>
            <person name="King K.C."/>
            <person name="Brockhurst M.A."/>
            <person name="Hypsa V."/>
            <person name="Novakova E."/>
            <person name="Darby A.C."/>
            <person name="Hurst G.D.D."/>
        </authorList>
    </citation>
    <scope>NUCLEOTIDE SEQUENCE</scope>
    <source>
        <strain evidence="4">ANv_CAN</strain>
        <plasmid evidence="4">paNv_CAN4</plasmid>
    </source>
</reference>
<dbReference type="EMBL" id="CP038616">
    <property type="protein sequence ID" value="QBY46106.1"/>
    <property type="molecule type" value="Genomic_DNA"/>
</dbReference>
<evidence type="ECO:0000313" key="6">
    <source>
        <dbReference type="Proteomes" id="UP001177592"/>
    </source>
</evidence>